<dbReference type="EMBL" id="FOEF01000003">
    <property type="protein sequence ID" value="SEO96978.1"/>
    <property type="molecule type" value="Genomic_DNA"/>
</dbReference>
<dbReference type="PANTHER" id="PTHR10443:SF12">
    <property type="entry name" value="DIPEPTIDASE"/>
    <property type="match status" value="1"/>
</dbReference>
<dbReference type="GO" id="GO:0006508">
    <property type="term" value="P:proteolysis"/>
    <property type="evidence" value="ECO:0007669"/>
    <property type="project" value="InterPro"/>
</dbReference>
<dbReference type="SUPFAM" id="SSF51556">
    <property type="entry name" value="Metallo-dependent hydrolases"/>
    <property type="match status" value="1"/>
</dbReference>
<dbReference type="PROSITE" id="PS51365">
    <property type="entry name" value="RENAL_DIPEPTIDASE_2"/>
    <property type="match status" value="1"/>
</dbReference>
<sequence>MTTTDIGELLRTTPLVDGHNDLPWALWHHADRDLGKLDIAHDQPRLQTDLPRLRAGRLGAQFWSVYVAAELTGAEATSAVLEQIFLVRRLCERYPADLAPATTAEEARQAFERGRIASLLGAEGGNCLGDSLATLAVLRNLGVRYLTLTHAKNVGWADSATDVPDARGLTGFGRDVVREMNRIGMIVDLSHVSTETMEAALDVTTRPVLFTHSSCRALVDNPRNVPDATLKRLAGNGGVCMITFVPPFVSQDVSDWFAEAGQAFRDSAFEPGSPEESAFWPQWRDAHPEPEATVDDVVRHVEHAREVAGIDHIGLGGDFDGAGTMPTGLDDVSCYPALLARLAERGWSATELRALMGENVLQVLAEADAGRTQRAARP</sequence>
<dbReference type="PANTHER" id="PTHR10443">
    <property type="entry name" value="MICROSOMAL DIPEPTIDASE"/>
    <property type="match status" value="1"/>
</dbReference>
<dbReference type="Pfam" id="PF01244">
    <property type="entry name" value="Peptidase_M19"/>
    <property type="match status" value="1"/>
</dbReference>
<dbReference type="RefSeq" id="WP_091614762.1">
    <property type="nucleotide sequence ID" value="NZ_FOEF01000003.1"/>
</dbReference>
<keyword evidence="2" id="KW-1185">Reference proteome</keyword>
<dbReference type="InterPro" id="IPR008257">
    <property type="entry name" value="Pept_M19"/>
</dbReference>
<protein>
    <submittedName>
        <fullName evidence="1">Membrane dipeptidase</fullName>
    </submittedName>
</protein>
<dbReference type="STRING" id="394193.SAMN04489732_10320"/>
<reference evidence="2" key="1">
    <citation type="submission" date="2016-10" db="EMBL/GenBank/DDBJ databases">
        <authorList>
            <person name="Varghese N."/>
            <person name="Submissions S."/>
        </authorList>
    </citation>
    <scope>NUCLEOTIDE SEQUENCE [LARGE SCALE GENOMIC DNA]</scope>
    <source>
        <strain evidence="2">DSM 44993</strain>
    </source>
</reference>
<evidence type="ECO:0000313" key="1">
    <source>
        <dbReference type="EMBL" id="SEO96978.1"/>
    </source>
</evidence>
<dbReference type="CDD" id="cd01301">
    <property type="entry name" value="rDP_like"/>
    <property type="match status" value="1"/>
</dbReference>
<dbReference type="AlphaFoldDB" id="A0A1H8U2V0"/>
<dbReference type="OrthoDB" id="9804920at2"/>
<dbReference type="InterPro" id="IPR032466">
    <property type="entry name" value="Metal_Hydrolase"/>
</dbReference>
<evidence type="ECO:0000313" key="2">
    <source>
        <dbReference type="Proteomes" id="UP000198582"/>
    </source>
</evidence>
<proteinExistence type="predicted"/>
<organism evidence="1 2">
    <name type="scientific">Amycolatopsis saalfeldensis</name>
    <dbReference type="NCBI Taxonomy" id="394193"/>
    <lineage>
        <taxon>Bacteria</taxon>
        <taxon>Bacillati</taxon>
        <taxon>Actinomycetota</taxon>
        <taxon>Actinomycetes</taxon>
        <taxon>Pseudonocardiales</taxon>
        <taxon>Pseudonocardiaceae</taxon>
        <taxon>Amycolatopsis</taxon>
    </lineage>
</organism>
<dbReference type="Proteomes" id="UP000198582">
    <property type="component" value="Unassembled WGS sequence"/>
</dbReference>
<gene>
    <name evidence="1" type="ORF">SAMN04489732_10320</name>
</gene>
<dbReference type="GO" id="GO:0070573">
    <property type="term" value="F:metallodipeptidase activity"/>
    <property type="evidence" value="ECO:0007669"/>
    <property type="project" value="InterPro"/>
</dbReference>
<dbReference type="Gene3D" id="3.20.20.140">
    <property type="entry name" value="Metal-dependent hydrolases"/>
    <property type="match status" value="1"/>
</dbReference>
<accession>A0A1H8U2V0</accession>
<name>A0A1H8U2V0_9PSEU</name>